<feature type="region of interest" description="Disordered" evidence="1">
    <location>
        <begin position="291"/>
        <end position="328"/>
    </location>
</feature>
<proteinExistence type="predicted"/>
<feature type="compositionally biased region" description="Polar residues" evidence="1">
    <location>
        <begin position="183"/>
        <end position="204"/>
    </location>
</feature>
<feature type="compositionally biased region" description="Polar residues" evidence="1">
    <location>
        <begin position="212"/>
        <end position="221"/>
    </location>
</feature>
<protein>
    <recommendedName>
        <fullName evidence="4">PH domain-containing protein</fullName>
    </recommendedName>
</protein>
<keyword evidence="3" id="KW-1185">Reference proteome</keyword>
<name>A0A8H4PSE3_9HYPO</name>
<comment type="caution">
    <text evidence="2">The sequence shown here is derived from an EMBL/GenBank/DDBJ whole genome shotgun (WGS) entry which is preliminary data.</text>
</comment>
<feature type="region of interest" description="Disordered" evidence="1">
    <location>
        <begin position="173"/>
        <end position="260"/>
    </location>
</feature>
<feature type="compositionally biased region" description="Polar residues" evidence="1">
    <location>
        <begin position="291"/>
        <end position="312"/>
    </location>
</feature>
<feature type="compositionally biased region" description="Acidic residues" evidence="1">
    <location>
        <begin position="411"/>
        <end position="426"/>
    </location>
</feature>
<dbReference type="EMBL" id="JAAVMX010000004">
    <property type="protein sequence ID" value="KAF4509607.1"/>
    <property type="molecule type" value="Genomic_DNA"/>
</dbReference>
<feature type="compositionally biased region" description="Basic and acidic residues" evidence="1">
    <location>
        <begin position="445"/>
        <end position="457"/>
    </location>
</feature>
<reference evidence="2 3" key="1">
    <citation type="journal article" date="2020" name="Genome Biol. Evol.">
        <title>A new high-quality draft genome assembly of the Chinese cordyceps Ophiocordyceps sinensis.</title>
        <authorList>
            <person name="Shu R."/>
            <person name="Zhang J."/>
            <person name="Meng Q."/>
            <person name="Zhang H."/>
            <person name="Zhou G."/>
            <person name="Li M."/>
            <person name="Wu P."/>
            <person name="Zhao Y."/>
            <person name="Chen C."/>
            <person name="Qin Q."/>
        </authorList>
    </citation>
    <scope>NUCLEOTIDE SEQUENCE [LARGE SCALE GENOMIC DNA]</scope>
    <source>
        <strain evidence="2 3">IOZ07</strain>
    </source>
</reference>
<evidence type="ECO:0008006" key="4">
    <source>
        <dbReference type="Google" id="ProtNLM"/>
    </source>
</evidence>
<dbReference type="AlphaFoldDB" id="A0A8H4PSE3"/>
<dbReference type="Proteomes" id="UP000557566">
    <property type="component" value="Unassembled WGS sequence"/>
</dbReference>
<feature type="compositionally biased region" description="Polar residues" evidence="1">
    <location>
        <begin position="563"/>
        <end position="586"/>
    </location>
</feature>
<accession>A0A8H4PSE3</accession>
<feature type="compositionally biased region" description="Basic and acidic residues" evidence="1">
    <location>
        <begin position="368"/>
        <end position="377"/>
    </location>
</feature>
<evidence type="ECO:0000313" key="3">
    <source>
        <dbReference type="Proteomes" id="UP000557566"/>
    </source>
</evidence>
<feature type="compositionally biased region" description="Acidic residues" evidence="1">
    <location>
        <begin position="389"/>
        <end position="403"/>
    </location>
</feature>
<feature type="compositionally biased region" description="Low complexity" evidence="1">
    <location>
        <begin position="605"/>
        <end position="626"/>
    </location>
</feature>
<organism evidence="2 3">
    <name type="scientific">Ophiocordyceps sinensis</name>
    <dbReference type="NCBI Taxonomy" id="72228"/>
    <lineage>
        <taxon>Eukaryota</taxon>
        <taxon>Fungi</taxon>
        <taxon>Dikarya</taxon>
        <taxon>Ascomycota</taxon>
        <taxon>Pezizomycotina</taxon>
        <taxon>Sordariomycetes</taxon>
        <taxon>Hypocreomycetidae</taxon>
        <taxon>Hypocreales</taxon>
        <taxon>Ophiocordycipitaceae</taxon>
        <taxon>Ophiocordyceps</taxon>
    </lineage>
</organism>
<gene>
    <name evidence="2" type="ORF">G6O67_003761</name>
</gene>
<evidence type="ECO:0000256" key="1">
    <source>
        <dbReference type="SAM" id="MobiDB-lite"/>
    </source>
</evidence>
<sequence>MSAIDGLDGLLLVPPDRTQILGRASWKPRYVIVGKSRSANTRPRQASTSFAQGVISGRANSFTPKPLAKAPTSDDCLSVYKSKDDGDFIQQWPLRYVTDCQIQLVSNRKQGPVLPTLVVTISDKERRRRSGRATGFVSANKDSGTTTLWFRAVTDDQNPGLHDWARFILSRKGAASSEGPISPTVTTPYSSRSRNNSDNGQRPGSGTRLLQHKSSTATHSTGPRDRPATFSSESPSLRSRRSDVSSPSTNNHAAHKMPFGVPEQHYTTVLPMTASPGEYRGEFIEGWTAAQGRSSALSSPTRGGRDSASSQTPYPPYTDATSPPAPGETILDRAFQLGHIPGAEMYIPGQEKLSSIARFDALMREAEERRKQKDAAARAEQAAMRSAFEDDSSDGDEDAESDEADQRDANDSDADSDAVSQVEDDFGSATLMSPGAQKALAFIAGRHESNRKSESHRPSMSRTHLSYHAGPANATSRDSPPPSRPHTAHAKTGPRASRVQSAPRIASAASTSLGHPASAASGRGSGKRPAKPSASAGQTSSGVEKRHSGSSAKRLSFTEFTKRLSSTSSNLLVVQTTVGAGSSRGSSEVEGQPPSAPRVRLTSRGAASGPPTAAATGQSSPSSPRPRSGDKDRRCGWRGNVGVVGTEGGLI</sequence>
<feature type="region of interest" description="Disordered" evidence="1">
    <location>
        <begin position="368"/>
        <end position="651"/>
    </location>
</feature>
<dbReference type="OrthoDB" id="5379885at2759"/>
<evidence type="ECO:0000313" key="2">
    <source>
        <dbReference type="EMBL" id="KAF4509607.1"/>
    </source>
</evidence>